<dbReference type="CDD" id="cd03479">
    <property type="entry name" value="Rieske_RO_Alpha_PhDO_like"/>
    <property type="match status" value="1"/>
</dbReference>
<keyword evidence="4" id="KW-0408">Iron</keyword>
<gene>
    <name evidence="7" type="ORF">ETSY1_18560</name>
</gene>
<protein>
    <recommendedName>
        <fullName evidence="6">Rieske domain-containing protein</fullName>
    </recommendedName>
</protein>
<proteinExistence type="predicted"/>
<dbReference type="HOGENOM" id="CLU_039484_2_1_7"/>
<dbReference type="SUPFAM" id="SSF55961">
    <property type="entry name" value="Bet v1-like"/>
    <property type="match status" value="1"/>
</dbReference>
<dbReference type="InterPro" id="IPR036922">
    <property type="entry name" value="Rieske_2Fe-2S_sf"/>
</dbReference>
<dbReference type="PANTHER" id="PTHR21266:SF59">
    <property type="entry name" value="BLR4922 PROTEIN"/>
    <property type="match status" value="1"/>
</dbReference>
<evidence type="ECO:0000313" key="8">
    <source>
        <dbReference type="Proteomes" id="UP000019141"/>
    </source>
</evidence>
<keyword evidence="8" id="KW-1185">Reference proteome</keyword>
<dbReference type="SUPFAM" id="SSF50022">
    <property type="entry name" value="ISP domain"/>
    <property type="match status" value="1"/>
</dbReference>
<keyword evidence="5" id="KW-0411">Iron-sulfur</keyword>
<reference evidence="7 8" key="1">
    <citation type="journal article" date="2014" name="Nature">
        <title>An environmental bacterial taxon with a large and distinct metabolic repertoire.</title>
        <authorList>
            <person name="Wilson M.C."/>
            <person name="Mori T."/>
            <person name="Ruckert C."/>
            <person name="Uria A.R."/>
            <person name="Helf M.J."/>
            <person name="Takada K."/>
            <person name="Gernert C."/>
            <person name="Steffens U.A."/>
            <person name="Heycke N."/>
            <person name="Schmitt S."/>
            <person name="Rinke C."/>
            <person name="Helfrich E.J."/>
            <person name="Brachmann A.O."/>
            <person name="Gurgui C."/>
            <person name="Wakimoto T."/>
            <person name="Kracht M."/>
            <person name="Crusemann M."/>
            <person name="Hentschel U."/>
            <person name="Abe I."/>
            <person name="Matsunaga S."/>
            <person name="Kalinowski J."/>
            <person name="Takeyama H."/>
            <person name="Piel J."/>
        </authorList>
    </citation>
    <scope>NUCLEOTIDE SEQUENCE [LARGE SCALE GENOMIC DNA]</scope>
    <source>
        <strain evidence="8">TSY1</strain>
    </source>
</reference>
<dbReference type="GO" id="GO:0046872">
    <property type="term" value="F:metal ion binding"/>
    <property type="evidence" value="ECO:0007669"/>
    <property type="project" value="UniProtKB-KW"/>
</dbReference>
<evidence type="ECO:0000256" key="2">
    <source>
        <dbReference type="ARBA" id="ARBA00022723"/>
    </source>
</evidence>
<dbReference type="GO" id="GO:0051537">
    <property type="term" value="F:2 iron, 2 sulfur cluster binding"/>
    <property type="evidence" value="ECO:0007669"/>
    <property type="project" value="UniProtKB-KW"/>
</dbReference>
<sequence length="440" mass="49605">MLSLDEHNLLYHVGPETPLGNLMRRYWVPVLESSELVAGYRAKRVRILGEDLVAYRTQTGDVGLIGEFCPHRWASLYYGRIEETGIRCVYHAWKFGLDGQCMEMPNEPPETDFSDKVCHAAYPCAERGGVIWAYMGPLDTQPGLPDLEWALVPETHRFVSKFYQKCNFLTALEGGLDPAHISFLHGVLGDGDAKSMEDFDRAAAGFGQSLRMQRTPHLALKTTDYGFILGARREAEGDAYYWRITQYHIPFHSMPPVDLGQDKLYHTHMWFPADDDHLVNWCVSWHPSRPLTESEREAMGSGLSIHITDFAPPTNEAYGDIRPRGNRHNDYLLDWEVQHTRRFFGVPGVGLQDIAVTETQPPLFRTGERLGHSDIGVIQVRKSLLAATIALRDHGTPPPGTEPESFRIRPASLILPRDQEWTSGAQSDLVSVVGNDSEPR</sequence>
<comment type="caution">
    <text evidence="7">The sequence shown here is derived from an EMBL/GenBank/DDBJ whole genome shotgun (WGS) entry which is preliminary data.</text>
</comment>
<organism evidence="7 8">
    <name type="scientific">Entotheonella factor</name>
    <dbReference type="NCBI Taxonomy" id="1429438"/>
    <lineage>
        <taxon>Bacteria</taxon>
        <taxon>Pseudomonadati</taxon>
        <taxon>Nitrospinota/Tectimicrobiota group</taxon>
        <taxon>Candidatus Tectimicrobiota</taxon>
        <taxon>Candidatus Entotheonellia</taxon>
        <taxon>Candidatus Entotheonellales</taxon>
        <taxon>Candidatus Entotheonellaceae</taxon>
        <taxon>Candidatus Entotheonella</taxon>
    </lineage>
</organism>
<evidence type="ECO:0000259" key="6">
    <source>
        <dbReference type="PROSITE" id="PS51296"/>
    </source>
</evidence>
<keyword evidence="2" id="KW-0479">Metal-binding</keyword>
<dbReference type="InterPro" id="IPR050584">
    <property type="entry name" value="Cholesterol_7-desaturase"/>
</dbReference>
<dbReference type="Pfam" id="PF19301">
    <property type="entry name" value="LigXa_C"/>
    <property type="match status" value="1"/>
</dbReference>
<dbReference type="Gene3D" id="2.102.10.10">
    <property type="entry name" value="Rieske [2Fe-2S] iron-sulphur domain"/>
    <property type="match status" value="1"/>
</dbReference>
<dbReference type="GO" id="GO:0016491">
    <property type="term" value="F:oxidoreductase activity"/>
    <property type="evidence" value="ECO:0007669"/>
    <property type="project" value="UniProtKB-KW"/>
</dbReference>
<evidence type="ECO:0000256" key="3">
    <source>
        <dbReference type="ARBA" id="ARBA00023002"/>
    </source>
</evidence>
<keyword evidence="3" id="KW-0560">Oxidoreductase</keyword>
<keyword evidence="1" id="KW-0001">2Fe-2S</keyword>
<dbReference type="Pfam" id="PF00355">
    <property type="entry name" value="Rieske"/>
    <property type="match status" value="1"/>
</dbReference>
<feature type="domain" description="Rieske" evidence="6">
    <location>
        <begin position="27"/>
        <end position="133"/>
    </location>
</feature>
<dbReference type="EMBL" id="AZHW01000550">
    <property type="protein sequence ID" value="ETW98486.1"/>
    <property type="molecule type" value="Genomic_DNA"/>
</dbReference>
<dbReference type="PANTHER" id="PTHR21266">
    <property type="entry name" value="IRON-SULFUR DOMAIN CONTAINING PROTEIN"/>
    <property type="match status" value="1"/>
</dbReference>
<evidence type="ECO:0000256" key="5">
    <source>
        <dbReference type="ARBA" id="ARBA00023014"/>
    </source>
</evidence>
<evidence type="ECO:0000256" key="1">
    <source>
        <dbReference type="ARBA" id="ARBA00022714"/>
    </source>
</evidence>
<evidence type="ECO:0000313" key="7">
    <source>
        <dbReference type="EMBL" id="ETW98486.1"/>
    </source>
</evidence>
<dbReference type="PROSITE" id="PS51296">
    <property type="entry name" value="RIESKE"/>
    <property type="match status" value="1"/>
</dbReference>
<dbReference type="InterPro" id="IPR017941">
    <property type="entry name" value="Rieske_2Fe-2S"/>
</dbReference>
<dbReference type="AlphaFoldDB" id="W4LM99"/>
<accession>W4LM99</accession>
<name>W4LM99_ENTF1</name>
<dbReference type="Proteomes" id="UP000019141">
    <property type="component" value="Unassembled WGS sequence"/>
</dbReference>
<dbReference type="InterPro" id="IPR045623">
    <property type="entry name" value="LigXa_C"/>
</dbReference>
<evidence type="ECO:0000256" key="4">
    <source>
        <dbReference type="ARBA" id="ARBA00023004"/>
    </source>
</evidence>